<dbReference type="Pfam" id="PF07738">
    <property type="entry name" value="Sad1_UNC"/>
    <property type="match status" value="1"/>
</dbReference>
<feature type="region of interest" description="Disordered" evidence="11">
    <location>
        <begin position="196"/>
        <end position="216"/>
    </location>
</feature>
<evidence type="ECO:0000256" key="12">
    <source>
        <dbReference type="SAM" id="Phobius"/>
    </source>
</evidence>
<feature type="region of interest" description="Disordered" evidence="11">
    <location>
        <begin position="122"/>
        <end position="142"/>
    </location>
</feature>
<evidence type="ECO:0000313" key="16">
    <source>
        <dbReference type="Proteomes" id="UP000001996"/>
    </source>
</evidence>
<dbReference type="FunCoup" id="A5DTK8">
    <property type="interactions" value="46"/>
</dbReference>
<keyword evidence="5 12" id="KW-1133">Transmembrane helix</keyword>
<comment type="similarity">
    <text evidence="8">Belongs to the SLP1 family.</text>
</comment>
<evidence type="ECO:0000256" key="2">
    <source>
        <dbReference type="ARBA" id="ARBA00022692"/>
    </source>
</evidence>
<protein>
    <recommendedName>
        <fullName evidence="10">SUN-like protein 1</fullName>
    </recommendedName>
</protein>
<comment type="subcellular location">
    <subcellularLocation>
        <location evidence="1">Endoplasmic reticulum membrane</location>
        <topology evidence="1">Single-pass type I membrane protein</topology>
    </subcellularLocation>
</comment>
<proteinExistence type="inferred from homology"/>
<feature type="signal peptide" evidence="13">
    <location>
        <begin position="1"/>
        <end position="30"/>
    </location>
</feature>
<comment type="subunit">
    <text evidence="9">Interacts with EMP65.</text>
</comment>
<feature type="domain" description="SUN" evidence="14">
    <location>
        <begin position="195"/>
        <end position="366"/>
    </location>
</feature>
<evidence type="ECO:0000256" key="1">
    <source>
        <dbReference type="ARBA" id="ARBA00004115"/>
    </source>
</evidence>
<evidence type="ECO:0000256" key="5">
    <source>
        <dbReference type="ARBA" id="ARBA00022989"/>
    </source>
</evidence>
<dbReference type="PROSITE" id="PS51469">
    <property type="entry name" value="SUN"/>
    <property type="match status" value="1"/>
</dbReference>
<evidence type="ECO:0000256" key="8">
    <source>
        <dbReference type="ARBA" id="ARBA00061226"/>
    </source>
</evidence>
<evidence type="ECO:0000256" key="13">
    <source>
        <dbReference type="SAM" id="SignalP"/>
    </source>
</evidence>
<evidence type="ECO:0000256" key="6">
    <source>
        <dbReference type="ARBA" id="ARBA00023136"/>
    </source>
</evidence>
<dbReference type="FunFam" id="2.60.120.260:FF:000099">
    <property type="entry name" value="Uncharacterized protein, isoform C"/>
    <property type="match status" value="1"/>
</dbReference>
<feature type="chain" id="PRO_5002680301" description="SUN-like protein 1" evidence="13">
    <location>
        <begin position="31"/>
        <end position="656"/>
    </location>
</feature>
<dbReference type="STRING" id="379508.A5DTK8"/>
<feature type="region of interest" description="Disordered" evidence="11">
    <location>
        <begin position="636"/>
        <end position="656"/>
    </location>
</feature>
<evidence type="ECO:0000256" key="4">
    <source>
        <dbReference type="ARBA" id="ARBA00022824"/>
    </source>
</evidence>
<keyword evidence="16" id="KW-1185">Reference proteome</keyword>
<dbReference type="eggNOG" id="KOG1396">
    <property type="taxonomic scope" value="Eukaryota"/>
</dbReference>
<feature type="transmembrane region" description="Helical" evidence="12">
    <location>
        <begin position="588"/>
        <end position="605"/>
    </location>
</feature>
<dbReference type="SUPFAM" id="SSF49785">
    <property type="entry name" value="Galactose-binding domain-like"/>
    <property type="match status" value="1"/>
</dbReference>
<dbReference type="InterPro" id="IPR008979">
    <property type="entry name" value="Galactose-bd-like_sf"/>
</dbReference>
<accession>A5DTK8</accession>
<dbReference type="HOGENOM" id="CLU_006633_1_0_1"/>
<evidence type="ECO:0000256" key="10">
    <source>
        <dbReference type="ARBA" id="ARBA00075366"/>
    </source>
</evidence>
<dbReference type="InterPro" id="IPR045120">
    <property type="entry name" value="Suco/Slp1-like"/>
</dbReference>
<evidence type="ECO:0000256" key="9">
    <source>
        <dbReference type="ARBA" id="ARBA00064635"/>
    </source>
</evidence>
<dbReference type="EMBL" id="CH981524">
    <property type="protein sequence ID" value="EDK42516.1"/>
    <property type="molecule type" value="Genomic_DNA"/>
</dbReference>
<dbReference type="InterPro" id="IPR012919">
    <property type="entry name" value="SUN_dom"/>
</dbReference>
<dbReference type="GO" id="GO:0034975">
    <property type="term" value="P:protein folding in endoplasmic reticulum"/>
    <property type="evidence" value="ECO:0007669"/>
    <property type="project" value="TreeGrafter"/>
</dbReference>
<dbReference type="AlphaFoldDB" id="A5DTK8"/>
<dbReference type="VEuPathDB" id="FungiDB:LELG_00694"/>
<dbReference type="PANTHER" id="PTHR12953:SF0">
    <property type="entry name" value="SUN DOMAIN-CONTAINING OSSIFICATION FACTOR"/>
    <property type="match status" value="1"/>
</dbReference>
<feature type="compositionally biased region" description="Low complexity" evidence="11">
    <location>
        <begin position="196"/>
        <end position="207"/>
    </location>
</feature>
<evidence type="ECO:0000313" key="15">
    <source>
        <dbReference type="EMBL" id="EDK42516.1"/>
    </source>
</evidence>
<dbReference type="InParanoid" id="A5DTK8"/>
<dbReference type="GeneID" id="5235691"/>
<evidence type="ECO:0000256" key="3">
    <source>
        <dbReference type="ARBA" id="ARBA00022729"/>
    </source>
</evidence>
<dbReference type="OrthoDB" id="266334at2759"/>
<keyword evidence="6 12" id="KW-0472">Membrane</keyword>
<keyword evidence="4" id="KW-0256">Endoplasmic reticulum</keyword>
<evidence type="ECO:0000256" key="11">
    <source>
        <dbReference type="SAM" id="MobiDB-lite"/>
    </source>
</evidence>
<dbReference type="KEGG" id="lel:PVL30_000668"/>
<evidence type="ECO:0000256" key="7">
    <source>
        <dbReference type="ARBA" id="ARBA00023180"/>
    </source>
</evidence>
<organism evidence="15 16">
    <name type="scientific">Lodderomyces elongisporus (strain ATCC 11503 / CBS 2605 / JCM 1781 / NBRC 1676 / NRRL YB-4239)</name>
    <name type="common">Yeast</name>
    <name type="synonym">Saccharomyces elongisporus</name>
    <dbReference type="NCBI Taxonomy" id="379508"/>
    <lineage>
        <taxon>Eukaryota</taxon>
        <taxon>Fungi</taxon>
        <taxon>Dikarya</taxon>
        <taxon>Ascomycota</taxon>
        <taxon>Saccharomycotina</taxon>
        <taxon>Pichiomycetes</taxon>
        <taxon>Debaryomycetaceae</taxon>
        <taxon>Candida/Lodderomyces clade</taxon>
        <taxon>Lodderomyces</taxon>
    </lineage>
</organism>
<keyword evidence="2 12" id="KW-0812">Transmembrane</keyword>
<keyword evidence="3 13" id="KW-0732">Signal</keyword>
<dbReference type="PANTHER" id="PTHR12953">
    <property type="entry name" value="MEMBRANE PROTEIN CH1 RELATED"/>
    <property type="match status" value="1"/>
</dbReference>
<keyword evidence="7" id="KW-0325">Glycoprotein</keyword>
<dbReference type="GO" id="GO:0005789">
    <property type="term" value="C:endoplasmic reticulum membrane"/>
    <property type="evidence" value="ECO:0007669"/>
    <property type="project" value="UniProtKB-SubCell"/>
</dbReference>
<dbReference type="Proteomes" id="UP000001996">
    <property type="component" value="Unassembled WGS sequence"/>
</dbReference>
<evidence type="ECO:0000259" key="14">
    <source>
        <dbReference type="PROSITE" id="PS51469"/>
    </source>
</evidence>
<sequence>MVRCCYARVNILPLLLFVLQFFQQCRLINANETQSVWDAYEQSPLMPSEFPVFAREEEQGSQSSKVSMKTRDQSNEYLQSHLQFAEETQPASSNDSVSYNDSVIDECHFMSFEEWKKHKIGSLNNGSRKHQNNSKTTGQAKKGKLLSLASASVSASGSSSKSILPLSSSSQLSASAASLGLSASASSLSYSSLSSSSLSSKKSSAESVDTPKEEKPLNGKVYKDKFNFASIDCGATVVETNAQAKGASAILKENKDTYLLNECSVSNQYVIIELCQDILVGQVALANYEFFSSMFRDVKISVSDRFPASSWKVIGNYMALNTRELHVFNIKNPLIWARYLKVEITSHYGNEFYCPISLIRVHGKTMIDELKEDEENNKQGHEFVVEELEEVLEETLTTKPSSVGRDDNDSLLPNESYDECRVILPHLRLNEFLKDFNASDSDTNLLCLPTDMASGATGSSVSLPISTAHTSSITTTQDSIYKNFMKRLSLLESNATLSLLYIEEQLKLLSTAFSNLERRQNKKFNQLVTSVNATLMHQLISFKDSYDLLHRQYRDVLKTQAQSYKQHLVDTTREFEQFKEELTFQRRIVIFNSLLIIFLLTYLVLTRDVDFDVQQQKNVHLVNHEPASISDTIVVPSSTNHRSRNSSLHKNGKTTT</sequence>
<dbReference type="OMA" id="YVIIELC"/>
<name>A5DTK8_LODEL</name>
<dbReference type="Gene3D" id="2.60.120.260">
    <property type="entry name" value="Galactose-binding domain-like"/>
    <property type="match status" value="1"/>
</dbReference>
<gene>
    <name evidence="15" type="ORF">LELG_00694</name>
</gene>
<reference evidence="15 16" key="1">
    <citation type="journal article" date="2009" name="Nature">
        <title>Evolution of pathogenicity and sexual reproduction in eight Candida genomes.</title>
        <authorList>
            <person name="Butler G."/>
            <person name="Rasmussen M.D."/>
            <person name="Lin M.F."/>
            <person name="Santos M.A."/>
            <person name="Sakthikumar S."/>
            <person name="Munro C.A."/>
            <person name="Rheinbay E."/>
            <person name="Grabherr M."/>
            <person name="Forche A."/>
            <person name="Reedy J.L."/>
            <person name="Agrafioti I."/>
            <person name="Arnaud M.B."/>
            <person name="Bates S."/>
            <person name="Brown A.J."/>
            <person name="Brunke S."/>
            <person name="Costanzo M.C."/>
            <person name="Fitzpatrick D.A."/>
            <person name="de Groot P.W."/>
            <person name="Harris D."/>
            <person name="Hoyer L.L."/>
            <person name="Hube B."/>
            <person name="Klis F.M."/>
            <person name="Kodira C."/>
            <person name="Lennard N."/>
            <person name="Logue M.E."/>
            <person name="Martin R."/>
            <person name="Neiman A.M."/>
            <person name="Nikolaou E."/>
            <person name="Quail M.A."/>
            <person name="Quinn J."/>
            <person name="Santos M.C."/>
            <person name="Schmitzberger F.F."/>
            <person name="Sherlock G."/>
            <person name="Shah P."/>
            <person name="Silverstein K.A."/>
            <person name="Skrzypek M.S."/>
            <person name="Soll D."/>
            <person name="Staggs R."/>
            <person name="Stansfield I."/>
            <person name="Stumpf M.P."/>
            <person name="Sudbery P.E."/>
            <person name="Srikantha T."/>
            <person name="Zeng Q."/>
            <person name="Berman J."/>
            <person name="Berriman M."/>
            <person name="Heitman J."/>
            <person name="Gow N.A."/>
            <person name="Lorenz M.C."/>
            <person name="Birren B.W."/>
            <person name="Kellis M."/>
            <person name="Cuomo C.A."/>
        </authorList>
    </citation>
    <scope>NUCLEOTIDE SEQUENCE [LARGE SCALE GENOMIC DNA]</scope>
    <source>
        <strain evidence="16">ATCC 11503 / BCRC 21390 / CBS 2605 / JCM 1781 / NBRC 1676 / NRRL YB-4239</strain>
    </source>
</reference>